<name>H2ED11_9VIRU</name>
<proteinExistence type="predicted"/>
<organism evidence="1">
    <name type="scientific">Moumouvirus sp. 'Monve'</name>
    <dbReference type="NCBI Taxonomy" id="1128131"/>
    <lineage>
        <taxon>Viruses</taxon>
        <taxon>Varidnaviria</taxon>
        <taxon>Bamfordvirae</taxon>
        <taxon>Nucleocytoviricota</taxon>
        <taxon>Megaviricetes</taxon>
        <taxon>Imitervirales</taxon>
        <taxon>Mimiviridae</taxon>
        <taxon>Megamimivirinae</taxon>
        <taxon>Moumouvirus</taxon>
    </lineage>
</organism>
<gene>
    <name evidence="1" type="ORF">mv_L79</name>
</gene>
<sequence>MDIANPTYLELYDLERYPDLENITNGQEKVNTLKDYYYYLKEKKNRFKSENNIHAIMVVDYYKNKAFDELSMCSKNFYKKSMKKN</sequence>
<accession>H2ED11</accession>
<dbReference type="EMBL" id="JN885995">
    <property type="protein sequence ID" value="AEX62284.1"/>
    <property type="molecule type" value="Genomic_DNA"/>
</dbReference>
<reference evidence="1" key="1">
    <citation type="submission" date="2011-10" db="EMBL/GenBank/DDBJ databases">
        <title>Provirophages and transpovirons: unique mobilome of giant viruses.</title>
        <authorList>
            <person name="Desnues C."/>
            <person name="LaScola B."/>
            <person name="Yutin N."/>
            <person name="Fournous G."/>
            <person name="Koonin E."/>
            <person name="Raoult D."/>
        </authorList>
    </citation>
    <scope>NUCLEOTIDE SEQUENCE</scope>
    <source>
        <strain evidence="1">Mv13-mv</strain>
    </source>
</reference>
<protein>
    <submittedName>
        <fullName evidence="1">Uncharacterized protein</fullName>
    </submittedName>
</protein>
<evidence type="ECO:0000313" key="1">
    <source>
        <dbReference type="EMBL" id="AEX62284.1"/>
    </source>
</evidence>